<dbReference type="PANTHER" id="PTHR33884">
    <property type="entry name" value="UPF0410 PROTEIN YMGE"/>
    <property type="match status" value="1"/>
</dbReference>
<dbReference type="Proteomes" id="UP000675781">
    <property type="component" value="Unassembled WGS sequence"/>
</dbReference>
<evidence type="ECO:0000313" key="8">
    <source>
        <dbReference type="EMBL" id="MBR7834870.1"/>
    </source>
</evidence>
<name>A0A941IN17_9ACTN</name>
<evidence type="ECO:0000256" key="2">
    <source>
        <dbReference type="ARBA" id="ARBA00011006"/>
    </source>
</evidence>
<comment type="subcellular location">
    <subcellularLocation>
        <location evidence="1">Cell membrane</location>
        <topology evidence="1">Multi-pass membrane protein</topology>
    </subcellularLocation>
</comment>
<gene>
    <name evidence="8" type="ORF">KDL01_16475</name>
</gene>
<dbReference type="InterPro" id="IPR007341">
    <property type="entry name" value="Transgly_assoc"/>
</dbReference>
<protein>
    <submittedName>
        <fullName evidence="8">GlsB/YeaQ/YmgE family stress response membrane protein</fullName>
    </submittedName>
</protein>
<dbReference type="PANTHER" id="PTHR33884:SF3">
    <property type="entry name" value="UPF0410 PROTEIN YMGE"/>
    <property type="match status" value="1"/>
</dbReference>
<dbReference type="EMBL" id="JAGSOG010000073">
    <property type="protein sequence ID" value="MBR7834870.1"/>
    <property type="molecule type" value="Genomic_DNA"/>
</dbReference>
<keyword evidence="3" id="KW-1003">Cell membrane</keyword>
<organism evidence="8 9">
    <name type="scientific">Actinospica durhamensis</name>
    <dbReference type="NCBI Taxonomy" id="1508375"/>
    <lineage>
        <taxon>Bacteria</taxon>
        <taxon>Bacillati</taxon>
        <taxon>Actinomycetota</taxon>
        <taxon>Actinomycetes</taxon>
        <taxon>Catenulisporales</taxon>
        <taxon>Actinospicaceae</taxon>
        <taxon>Actinospica</taxon>
    </lineage>
</organism>
<evidence type="ECO:0000256" key="4">
    <source>
        <dbReference type="ARBA" id="ARBA00022692"/>
    </source>
</evidence>
<dbReference type="GO" id="GO:0005886">
    <property type="term" value="C:plasma membrane"/>
    <property type="evidence" value="ECO:0007669"/>
    <property type="project" value="UniProtKB-SubCell"/>
</dbReference>
<accession>A0A941IN17</accession>
<evidence type="ECO:0000256" key="1">
    <source>
        <dbReference type="ARBA" id="ARBA00004651"/>
    </source>
</evidence>
<keyword evidence="6 7" id="KW-0472">Membrane</keyword>
<dbReference type="RefSeq" id="WP_212529385.1">
    <property type="nucleotide sequence ID" value="NZ_JAGSOG010000073.1"/>
</dbReference>
<sequence length="101" mass="10556">MFQILWIVIVGLVLGVIAKAILPGKQAIPIWLTILLGIGGAVLGNAAAGWIGVRNTSGIDWIRHVLQVGFAVALVALVAPMWGKSRSGHGSGRPPANSGWR</sequence>
<keyword evidence="4 7" id="KW-0812">Transmembrane</keyword>
<proteinExistence type="inferred from homology"/>
<comment type="similarity">
    <text evidence="2">Belongs to the UPF0410 family.</text>
</comment>
<keyword evidence="5 7" id="KW-1133">Transmembrane helix</keyword>
<comment type="caution">
    <text evidence="8">The sequence shown here is derived from an EMBL/GenBank/DDBJ whole genome shotgun (WGS) entry which is preliminary data.</text>
</comment>
<dbReference type="AlphaFoldDB" id="A0A941IN17"/>
<evidence type="ECO:0000256" key="6">
    <source>
        <dbReference type="ARBA" id="ARBA00023136"/>
    </source>
</evidence>
<reference evidence="8" key="1">
    <citation type="submission" date="2021-04" db="EMBL/GenBank/DDBJ databases">
        <title>Genome based classification of Actinospica acidithermotolerans sp. nov., an actinobacterium isolated from an Indonesian hot spring.</title>
        <authorList>
            <person name="Kusuma A.B."/>
            <person name="Putra K.E."/>
            <person name="Nafisah S."/>
            <person name="Loh J."/>
            <person name="Nouioui I."/>
            <person name="Goodfellow M."/>
        </authorList>
    </citation>
    <scope>NUCLEOTIDE SEQUENCE</scope>
    <source>
        <strain evidence="8">CSCA 57</strain>
    </source>
</reference>
<evidence type="ECO:0000256" key="5">
    <source>
        <dbReference type="ARBA" id="ARBA00022989"/>
    </source>
</evidence>
<evidence type="ECO:0000256" key="3">
    <source>
        <dbReference type="ARBA" id="ARBA00022475"/>
    </source>
</evidence>
<feature type="transmembrane region" description="Helical" evidence="7">
    <location>
        <begin position="28"/>
        <end position="53"/>
    </location>
</feature>
<evidence type="ECO:0000256" key="7">
    <source>
        <dbReference type="SAM" id="Phobius"/>
    </source>
</evidence>
<keyword evidence="9" id="KW-1185">Reference proteome</keyword>
<feature type="transmembrane region" description="Helical" evidence="7">
    <location>
        <begin position="65"/>
        <end position="83"/>
    </location>
</feature>
<evidence type="ECO:0000313" key="9">
    <source>
        <dbReference type="Proteomes" id="UP000675781"/>
    </source>
</evidence>